<accession>A0A813GRB9</accession>
<evidence type="ECO:0000313" key="2">
    <source>
        <dbReference type="EMBL" id="CAE8626664.1"/>
    </source>
</evidence>
<evidence type="ECO:0000313" key="3">
    <source>
        <dbReference type="Proteomes" id="UP000654075"/>
    </source>
</evidence>
<keyword evidence="1" id="KW-1133">Transmembrane helix</keyword>
<dbReference type="AlphaFoldDB" id="A0A813GRB9"/>
<name>A0A813GRB9_POLGL</name>
<dbReference type="EMBL" id="CAJNNV010029005">
    <property type="protein sequence ID" value="CAE8626664.1"/>
    <property type="molecule type" value="Genomic_DNA"/>
</dbReference>
<protein>
    <submittedName>
        <fullName evidence="2">Uncharacterized protein</fullName>
    </submittedName>
</protein>
<sequence>METIPCSHSSGTNQSTAGVLVSGGQTRQVVVVIVIFAKFRIRLQYCVSDQLLANAWSAFRNVLGPRPPLAQMIVVFTVVVAVVFALAVVVVVVVVRFVVFVAVVVVVVICWLFFYLLLL</sequence>
<organism evidence="2 3">
    <name type="scientific">Polarella glacialis</name>
    <name type="common">Dinoflagellate</name>
    <dbReference type="NCBI Taxonomy" id="89957"/>
    <lineage>
        <taxon>Eukaryota</taxon>
        <taxon>Sar</taxon>
        <taxon>Alveolata</taxon>
        <taxon>Dinophyceae</taxon>
        <taxon>Suessiales</taxon>
        <taxon>Suessiaceae</taxon>
        <taxon>Polarella</taxon>
    </lineage>
</organism>
<keyword evidence="1" id="KW-0812">Transmembrane</keyword>
<reference evidence="2" key="1">
    <citation type="submission" date="2021-02" db="EMBL/GenBank/DDBJ databases">
        <authorList>
            <person name="Dougan E. K."/>
            <person name="Rhodes N."/>
            <person name="Thang M."/>
            <person name="Chan C."/>
        </authorList>
    </citation>
    <scope>NUCLEOTIDE SEQUENCE</scope>
</reference>
<gene>
    <name evidence="2" type="ORF">PGLA1383_LOCUS43580</name>
</gene>
<comment type="caution">
    <text evidence="2">The sequence shown here is derived from an EMBL/GenBank/DDBJ whole genome shotgun (WGS) entry which is preliminary data.</text>
</comment>
<evidence type="ECO:0000256" key="1">
    <source>
        <dbReference type="SAM" id="Phobius"/>
    </source>
</evidence>
<keyword evidence="3" id="KW-1185">Reference proteome</keyword>
<proteinExistence type="predicted"/>
<feature type="transmembrane region" description="Helical" evidence="1">
    <location>
        <begin position="97"/>
        <end position="118"/>
    </location>
</feature>
<keyword evidence="1" id="KW-0472">Membrane</keyword>
<dbReference type="Proteomes" id="UP000654075">
    <property type="component" value="Unassembled WGS sequence"/>
</dbReference>
<feature type="transmembrane region" description="Helical" evidence="1">
    <location>
        <begin position="69"/>
        <end position="91"/>
    </location>
</feature>